<name>A0AAD9VJZ0_9HYME</name>
<dbReference type="InterPro" id="IPR033182">
    <property type="entry name" value="MIC26/MIC27_animal"/>
</dbReference>
<dbReference type="EMBL" id="JAIFRP010004357">
    <property type="protein sequence ID" value="KAK2577546.1"/>
    <property type="molecule type" value="Genomic_DNA"/>
</dbReference>
<evidence type="ECO:0000256" key="6">
    <source>
        <dbReference type="ARBA" id="ARBA00023136"/>
    </source>
</evidence>
<proteinExistence type="inferred from homology"/>
<evidence type="ECO:0000256" key="1">
    <source>
        <dbReference type="ARBA" id="ARBA00004325"/>
    </source>
</evidence>
<keyword evidence="10" id="KW-1185">Reference proteome</keyword>
<dbReference type="Proteomes" id="UP001258017">
    <property type="component" value="Unassembled WGS sequence"/>
</dbReference>
<reference evidence="9" key="1">
    <citation type="submission" date="2021-08" db="EMBL/GenBank/DDBJ databases">
        <authorList>
            <person name="Misof B."/>
            <person name="Oliver O."/>
            <person name="Podsiadlowski L."/>
            <person name="Donath A."/>
            <person name="Peters R."/>
            <person name="Mayer C."/>
            <person name="Rust J."/>
            <person name="Gunkel S."/>
            <person name="Lesny P."/>
            <person name="Martin S."/>
            <person name="Oeyen J.P."/>
            <person name="Petersen M."/>
            <person name="Panagiotis P."/>
            <person name="Wilbrandt J."/>
            <person name="Tanja T."/>
        </authorList>
    </citation>
    <scope>NUCLEOTIDE SEQUENCE</scope>
    <source>
        <strain evidence="9">GBR_01_08_01A</strain>
        <tissue evidence="9">Thorax + abdomen</tissue>
    </source>
</reference>
<dbReference type="AlphaFoldDB" id="A0AAD9VJZ0"/>
<dbReference type="InterPro" id="IPR019166">
    <property type="entry name" value="MIC26/MIC27"/>
</dbReference>
<evidence type="ECO:0000256" key="8">
    <source>
        <dbReference type="SAM" id="SignalP"/>
    </source>
</evidence>
<comment type="caution">
    <text evidence="9">The sequence shown here is derived from an EMBL/GenBank/DDBJ whole genome shotgun (WGS) entry which is preliminary data.</text>
</comment>
<keyword evidence="6" id="KW-0472">Membrane</keyword>
<keyword evidence="3" id="KW-0812">Transmembrane</keyword>
<keyword evidence="4" id="KW-1133">Transmembrane helix</keyword>
<evidence type="ECO:0000313" key="10">
    <source>
        <dbReference type="Proteomes" id="UP001258017"/>
    </source>
</evidence>
<comment type="function">
    <text evidence="7">Component of the MICOS complex, a large protein complex of the mitochondrial inner membrane that plays crucial roles in the maintenance of crista junctions, inner membrane architecture, and formation of contact sites to the outer membrane.</text>
</comment>
<dbReference type="Pfam" id="PF09769">
    <property type="entry name" value="ApoO"/>
    <property type="match status" value="1"/>
</dbReference>
<comment type="subunit">
    <text evidence="7">Component of the mitochondrial contact site and cristae organizing system (MICOS) complex.</text>
</comment>
<gene>
    <name evidence="9" type="ORF">KPH14_003629</name>
</gene>
<evidence type="ECO:0000256" key="4">
    <source>
        <dbReference type="ARBA" id="ARBA00022989"/>
    </source>
</evidence>
<evidence type="ECO:0000313" key="9">
    <source>
        <dbReference type="EMBL" id="KAK2577546.1"/>
    </source>
</evidence>
<comment type="subcellular location">
    <subcellularLocation>
        <location evidence="7">Mitochondrion inner membrane</location>
    </subcellularLocation>
    <subcellularLocation>
        <location evidence="1">Mitochondrion membrane</location>
    </subcellularLocation>
</comment>
<comment type="similarity">
    <text evidence="2">Belongs to the apolipoprotein O/MICOS complex subunit Mic27 family.</text>
</comment>
<dbReference type="GO" id="GO:0061617">
    <property type="term" value="C:MICOS complex"/>
    <property type="evidence" value="ECO:0007669"/>
    <property type="project" value="UniProtKB-UniRule"/>
</dbReference>
<accession>A0AAD9VJZ0</accession>
<feature type="chain" id="PRO_5042181919" description="MICOS complex subunit" evidence="8">
    <location>
        <begin position="20"/>
        <end position="266"/>
    </location>
</feature>
<evidence type="ECO:0000256" key="7">
    <source>
        <dbReference type="RuleBase" id="RU363021"/>
    </source>
</evidence>
<evidence type="ECO:0000256" key="3">
    <source>
        <dbReference type="ARBA" id="ARBA00022692"/>
    </source>
</evidence>
<evidence type="ECO:0000256" key="2">
    <source>
        <dbReference type="ARBA" id="ARBA00010904"/>
    </source>
</evidence>
<protein>
    <recommendedName>
        <fullName evidence="7">MICOS complex subunit</fullName>
    </recommendedName>
</protein>
<organism evidence="9 10">
    <name type="scientific">Odynerus spinipes</name>
    <dbReference type="NCBI Taxonomy" id="1348599"/>
    <lineage>
        <taxon>Eukaryota</taxon>
        <taxon>Metazoa</taxon>
        <taxon>Ecdysozoa</taxon>
        <taxon>Arthropoda</taxon>
        <taxon>Hexapoda</taxon>
        <taxon>Insecta</taxon>
        <taxon>Pterygota</taxon>
        <taxon>Neoptera</taxon>
        <taxon>Endopterygota</taxon>
        <taxon>Hymenoptera</taxon>
        <taxon>Apocrita</taxon>
        <taxon>Aculeata</taxon>
        <taxon>Vespoidea</taxon>
        <taxon>Vespidae</taxon>
        <taxon>Eumeninae</taxon>
        <taxon>Odynerus</taxon>
    </lineage>
</organism>
<sequence>MHGLKFLKKFLMPCGLCAAVPAIRSQPSQDHPESCNCKKEVKMLRPSELPIYPSDDICSKDIPCSSVRSPSVLEQQIGAIRRSLQGVSLKWHVVSDTISSKLHTGMEHSQYLVEYLHEEDSTMPRLGAVAIGGLTGLILGLRGGFLKRSIYFSTGAFTVGAICYPRKAQEGFQHAKYYANIGYNFIYGIKPGDDDRALPDIKLAEMSTLKVPTTFSELVELSVGIGSAIVNVAGSLSERTWEFVTNKKEVTESIHKTDSENNKKAD</sequence>
<keyword evidence="8" id="KW-0732">Signal</keyword>
<feature type="signal peptide" evidence="8">
    <location>
        <begin position="1"/>
        <end position="19"/>
    </location>
</feature>
<dbReference type="GO" id="GO:0042407">
    <property type="term" value="P:cristae formation"/>
    <property type="evidence" value="ECO:0007669"/>
    <property type="project" value="InterPro"/>
</dbReference>
<keyword evidence="7" id="KW-0999">Mitochondrion inner membrane</keyword>
<reference evidence="9" key="2">
    <citation type="journal article" date="2023" name="Commun. Biol.">
        <title>Intrasexual cuticular hydrocarbon dimorphism in a wasp sheds light on hydrocarbon biosynthesis genes in Hymenoptera.</title>
        <authorList>
            <person name="Moris V.C."/>
            <person name="Podsiadlowski L."/>
            <person name="Martin S."/>
            <person name="Oeyen J.P."/>
            <person name="Donath A."/>
            <person name="Petersen M."/>
            <person name="Wilbrandt J."/>
            <person name="Misof B."/>
            <person name="Liedtke D."/>
            <person name="Thamm M."/>
            <person name="Scheiner R."/>
            <person name="Schmitt T."/>
            <person name="Niehuis O."/>
        </authorList>
    </citation>
    <scope>NUCLEOTIDE SEQUENCE</scope>
    <source>
        <strain evidence="9">GBR_01_08_01A</strain>
    </source>
</reference>
<evidence type="ECO:0000256" key="5">
    <source>
        <dbReference type="ARBA" id="ARBA00023128"/>
    </source>
</evidence>
<dbReference type="PANTHER" id="PTHR14564">
    <property type="entry name" value="MICOS COMPLEX SUBUNIT MIC26 / MIC27 FAMILY MEMBER"/>
    <property type="match status" value="1"/>
</dbReference>
<keyword evidence="5 7" id="KW-0496">Mitochondrion</keyword>